<protein>
    <recommendedName>
        <fullName evidence="2">Endonuclease/exonuclease/phosphatase domain-containing protein</fullName>
    </recommendedName>
</protein>
<evidence type="ECO:0000313" key="4">
    <source>
        <dbReference type="Proteomes" id="UP001150217"/>
    </source>
</evidence>
<dbReference type="SUPFAM" id="SSF56219">
    <property type="entry name" value="DNase I-like"/>
    <property type="match status" value="1"/>
</dbReference>
<gene>
    <name evidence="3" type="ORF">C8R41DRAFT_864167</name>
</gene>
<sequence length="894" mass="99734">MSLDETQSSPEPSKPPDLQRTPRGNRILPTGRTHGRTPLPIDSIRPAPSRRTSSGIHASKPYERQHLQSIRKISDLTQMKHVQSNPTHKPELANHTAMTSNGRETQSDAEADISDMDLDMDVEPPANQIIELIELLSYKIQEAIQSCVLPSNFAEQGVGVELTGSEGSGVERILMSQLSAIHESIAADKEANEKRLERIEKALSNPSGCKTAQASSAPDWADVSYAAQATRPALKPPSKTKTTSSPAPISKRDVERETRFVAYFNGSVEPKDRKEPHKIVRRINNDIKELFPKCSNTKVATAKWNASGNLVLSVLPGQKAKALEEIFDLLYTAYTKTDAIPQDTRLDIEWNKIIVDGVPTGSTWSNQGGLGRRPHKSEELATEAKTYNPLLADKAFALAPRFLVPPADLVGKAESSIVFAIHDKETANDIISLGYIVMYGKRCKVRKYQDRSPTRPQCHKCHRFGHISERCTYQRRCGLCGEPHTEAEHTLQCTVCRDDASVKEADFTLDSLTEGSIPMCMHKLKCVNCEEKSLPSEHRADNRQCPERTRQMGSVRDNNRATGAGNAASSSFARKKKKTMKGLAKAPSQPASLTVSNSFAVIDPAVTDGIRFAQLNANKKKSPIVAMLNARIDEFDIIFIEEPNWSFIGKEGDNVVLGAVNHASAWTPISPIPAAPDSIHPRVYAYVKNGLHAEVTLRTDIVCDRDIMVLDVTPKGGRTTTYVHFYNDPSLGRQQILWRLRTLNLSLDHPTVFTGDANIHHIRWSRGAPRTSSITEEVVAWLDEHNFLLLNKKGIPTHFPHDTEKHPSVIDLTWANVHAAQTEATRDWAIDEDLALGSDHIGIRWVLNSQLDEIENPMGIRYNMKEVKPKDWIEAFDNEIERRKDKFQTLWRKP</sequence>
<dbReference type="Pfam" id="PF14529">
    <property type="entry name" value="Exo_endo_phos_2"/>
    <property type="match status" value="1"/>
</dbReference>
<feature type="region of interest" description="Disordered" evidence="1">
    <location>
        <begin position="83"/>
        <end position="107"/>
    </location>
</feature>
<dbReference type="Proteomes" id="UP001150217">
    <property type="component" value="Unassembled WGS sequence"/>
</dbReference>
<dbReference type="InterPro" id="IPR005135">
    <property type="entry name" value="Endo/exonuclease/phosphatase"/>
</dbReference>
<feature type="region of interest" description="Disordered" evidence="1">
    <location>
        <begin position="229"/>
        <end position="250"/>
    </location>
</feature>
<feature type="region of interest" description="Disordered" evidence="1">
    <location>
        <begin position="1"/>
        <end position="65"/>
    </location>
</feature>
<evidence type="ECO:0000313" key="3">
    <source>
        <dbReference type="EMBL" id="KAJ4499420.1"/>
    </source>
</evidence>
<feature type="region of interest" description="Disordered" evidence="1">
    <location>
        <begin position="552"/>
        <end position="585"/>
    </location>
</feature>
<dbReference type="EMBL" id="JANVFT010000011">
    <property type="protein sequence ID" value="KAJ4499420.1"/>
    <property type="molecule type" value="Genomic_DNA"/>
</dbReference>
<proteinExistence type="predicted"/>
<feature type="domain" description="Endonuclease/exonuclease/phosphatase" evidence="2">
    <location>
        <begin position="723"/>
        <end position="843"/>
    </location>
</feature>
<feature type="compositionally biased region" description="Polar residues" evidence="1">
    <location>
        <begin position="1"/>
        <end position="11"/>
    </location>
</feature>
<evidence type="ECO:0000259" key="2">
    <source>
        <dbReference type="Pfam" id="PF14529"/>
    </source>
</evidence>
<feature type="compositionally biased region" description="Low complexity" evidence="1">
    <location>
        <begin position="236"/>
        <end position="246"/>
    </location>
</feature>
<reference evidence="3" key="1">
    <citation type="submission" date="2022-08" db="EMBL/GenBank/DDBJ databases">
        <title>A Global Phylogenomic Analysis of the Shiitake Genus Lentinula.</title>
        <authorList>
            <consortium name="DOE Joint Genome Institute"/>
            <person name="Sierra-Patev S."/>
            <person name="Min B."/>
            <person name="Naranjo-Ortiz M."/>
            <person name="Looney B."/>
            <person name="Konkel Z."/>
            <person name="Slot J.C."/>
            <person name="Sakamoto Y."/>
            <person name="Steenwyk J.L."/>
            <person name="Rokas A."/>
            <person name="Carro J."/>
            <person name="Camarero S."/>
            <person name="Ferreira P."/>
            <person name="Molpeceres G."/>
            <person name="Ruiz-Duenas F.J."/>
            <person name="Serrano A."/>
            <person name="Henrissat B."/>
            <person name="Drula E."/>
            <person name="Hughes K.W."/>
            <person name="Mata J.L."/>
            <person name="Ishikawa N.K."/>
            <person name="Vargas-Isla R."/>
            <person name="Ushijima S."/>
            <person name="Smith C.A."/>
            <person name="Ahrendt S."/>
            <person name="Andreopoulos W."/>
            <person name="He G."/>
            <person name="Labutti K."/>
            <person name="Lipzen A."/>
            <person name="Ng V."/>
            <person name="Riley R."/>
            <person name="Sandor L."/>
            <person name="Barry K."/>
            <person name="Martinez A.T."/>
            <person name="Xiao Y."/>
            <person name="Gibbons J.G."/>
            <person name="Terashima K."/>
            <person name="Grigoriev I.V."/>
            <person name="Hibbett D.S."/>
        </authorList>
    </citation>
    <scope>NUCLEOTIDE SEQUENCE</scope>
    <source>
        <strain evidence="3">RHP3577 ss4</strain>
    </source>
</reference>
<keyword evidence="4" id="KW-1185">Reference proteome</keyword>
<dbReference type="InterPro" id="IPR036691">
    <property type="entry name" value="Endo/exonu/phosph_ase_sf"/>
</dbReference>
<accession>A0ABQ8VY28</accession>
<evidence type="ECO:0000256" key="1">
    <source>
        <dbReference type="SAM" id="MobiDB-lite"/>
    </source>
</evidence>
<organism evidence="3 4">
    <name type="scientific">Lentinula lateritia</name>
    <dbReference type="NCBI Taxonomy" id="40482"/>
    <lineage>
        <taxon>Eukaryota</taxon>
        <taxon>Fungi</taxon>
        <taxon>Dikarya</taxon>
        <taxon>Basidiomycota</taxon>
        <taxon>Agaricomycotina</taxon>
        <taxon>Agaricomycetes</taxon>
        <taxon>Agaricomycetidae</taxon>
        <taxon>Agaricales</taxon>
        <taxon>Marasmiineae</taxon>
        <taxon>Omphalotaceae</taxon>
        <taxon>Lentinula</taxon>
    </lineage>
</organism>
<dbReference type="Gene3D" id="3.60.10.10">
    <property type="entry name" value="Endonuclease/exonuclease/phosphatase"/>
    <property type="match status" value="1"/>
</dbReference>
<name>A0ABQ8VY28_9AGAR</name>
<comment type="caution">
    <text evidence="3">The sequence shown here is derived from an EMBL/GenBank/DDBJ whole genome shotgun (WGS) entry which is preliminary data.</text>
</comment>